<feature type="chain" id="PRO_5022200478" evidence="2">
    <location>
        <begin position="20"/>
        <end position="891"/>
    </location>
</feature>
<dbReference type="AlphaFoldDB" id="A0A556N373"/>
<sequence length="891" mass="90771">MKKSLLVLSLLAGSTFGFAQNGSSRFHQLANGILLPEKPARTNDHTKTILCNDTLRYPQAKEQILGTSLFTGYVDVWGVDNESISQTFLNTGNLPISGIEFYGANNDVDGDVSVTVLASVYNVDASFSPTTLITSGTVTFSSTVDDYHYAMFPSPVTVTGNYAVVLKAVNPGEVLTVILNDLTPGQSYDELFAKFYSSYASYPNPNNWNTIPVFTAGNYNCEPLVAPIVSYNLNSQFTASATNVCLGSPVTFTKAVTPAGALSSRMSNINLFATYFGLFPSDSTYAYDLDNGSPIVWNGSTTYTYPAAGAYDVQMGTNGGFFSTCFDFSTQTITVNPLPAAPTITPGGSTTFCSGGNVVLTSSAATGNNWSNGATTQSITVNTAGTYTVTATASGCTSPASAGQTITVNPLDNATYTYPTNAICDASPNQTPTTSVAGTFSATPAGLTFVSTSTGEIDVANSTSGTYSITYSTSGSCPNTSTQTIVISGAPDASFTYAQSSYCSNGTDPNPVYGAGASAGAFSSTTGLVINSSTGVINLASSNAGTYTVTNTIAANGSCPADAQTFSVTIAAAPTAAVSGGGTQCGSGTIPVSVALTGSGPWDITYSDGTTTSNATGVMTSPFVINATANGTYTVTTVGTGACSAAGTGAATVVFNPNPTVSFTPVVDICDNAVPVTLAASPAGGVFSGSTGVSGSTFDPNGLTPGSITLTYNYTDANNCSGSATSTFTLNAAPTATLAAFQDVCLQAASFGLTGGLPAGGTYSGTGVSGGNFDPATAGVGSQVITYTATSNGCSDAISQTINVEDCAGIIEMADFGLEVYPNPASSVVTIKTGKDVSFSMISEDGKIVYPVTSLSMNTETQLEVSHLAKGIYFLHFNNTQGNLVEKVIVK</sequence>
<dbReference type="RefSeq" id="WP_144332046.1">
    <property type="nucleotide sequence ID" value="NZ_VLPL01000002.1"/>
</dbReference>
<evidence type="ECO:0000313" key="4">
    <source>
        <dbReference type="EMBL" id="TSJ46509.1"/>
    </source>
</evidence>
<reference evidence="4 5" key="1">
    <citation type="submission" date="2019-07" db="EMBL/GenBank/DDBJ databases">
        <authorList>
            <person name="Huq M.A."/>
        </authorList>
    </citation>
    <scope>NUCLEOTIDE SEQUENCE [LARGE SCALE GENOMIC DNA]</scope>
    <source>
        <strain evidence="4 5">MAH-3</strain>
    </source>
</reference>
<dbReference type="InterPro" id="IPR013783">
    <property type="entry name" value="Ig-like_fold"/>
</dbReference>
<organism evidence="4 5">
    <name type="scientific">Fluviicola chungangensis</name>
    <dbReference type="NCBI Taxonomy" id="2597671"/>
    <lineage>
        <taxon>Bacteria</taxon>
        <taxon>Pseudomonadati</taxon>
        <taxon>Bacteroidota</taxon>
        <taxon>Flavobacteriia</taxon>
        <taxon>Flavobacteriales</taxon>
        <taxon>Crocinitomicaceae</taxon>
        <taxon>Fluviicola</taxon>
    </lineage>
</organism>
<gene>
    <name evidence="4" type="ORF">FO442_04940</name>
</gene>
<evidence type="ECO:0000259" key="3">
    <source>
        <dbReference type="Pfam" id="PF18962"/>
    </source>
</evidence>
<dbReference type="InterPro" id="IPR026444">
    <property type="entry name" value="Secre_tail"/>
</dbReference>
<dbReference type="NCBIfam" id="TIGR04183">
    <property type="entry name" value="Por_Secre_tail"/>
    <property type="match status" value="1"/>
</dbReference>
<keyword evidence="5" id="KW-1185">Reference proteome</keyword>
<evidence type="ECO:0000313" key="5">
    <source>
        <dbReference type="Proteomes" id="UP000316008"/>
    </source>
</evidence>
<keyword evidence="1 2" id="KW-0732">Signal</keyword>
<dbReference type="Proteomes" id="UP000316008">
    <property type="component" value="Unassembled WGS sequence"/>
</dbReference>
<proteinExistence type="predicted"/>
<accession>A0A556N373</accession>
<comment type="caution">
    <text evidence="4">The sequence shown here is derived from an EMBL/GenBank/DDBJ whole genome shotgun (WGS) entry which is preliminary data.</text>
</comment>
<dbReference type="Gene3D" id="2.60.40.10">
    <property type="entry name" value="Immunoglobulins"/>
    <property type="match status" value="1"/>
</dbReference>
<feature type="domain" description="Secretion system C-terminal sorting" evidence="3">
    <location>
        <begin position="820"/>
        <end position="890"/>
    </location>
</feature>
<protein>
    <submittedName>
        <fullName evidence="4">T9SS type A sorting domain-containing protein</fullName>
    </submittedName>
</protein>
<dbReference type="OrthoDB" id="1522652at2"/>
<evidence type="ECO:0000256" key="1">
    <source>
        <dbReference type="ARBA" id="ARBA00022729"/>
    </source>
</evidence>
<name>A0A556N373_9FLAO</name>
<dbReference type="EMBL" id="VLPL01000002">
    <property type="protein sequence ID" value="TSJ46509.1"/>
    <property type="molecule type" value="Genomic_DNA"/>
</dbReference>
<evidence type="ECO:0000256" key="2">
    <source>
        <dbReference type="SAM" id="SignalP"/>
    </source>
</evidence>
<feature type="signal peptide" evidence="2">
    <location>
        <begin position="1"/>
        <end position="19"/>
    </location>
</feature>
<dbReference type="Pfam" id="PF18962">
    <property type="entry name" value="Por_Secre_tail"/>
    <property type="match status" value="1"/>
</dbReference>